<dbReference type="InterPro" id="IPR050245">
    <property type="entry name" value="PrsA_foldase"/>
</dbReference>
<dbReference type="PANTHER" id="PTHR47245">
    <property type="entry name" value="PEPTIDYLPROLYL ISOMERASE"/>
    <property type="match status" value="1"/>
</dbReference>
<dbReference type="InterPro" id="IPR046357">
    <property type="entry name" value="PPIase_dom_sf"/>
</dbReference>
<dbReference type="Proteomes" id="UP000885779">
    <property type="component" value="Unassembled WGS sequence"/>
</dbReference>
<dbReference type="InterPro" id="IPR000297">
    <property type="entry name" value="PPIase_PpiC"/>
</dbReference>
<dbReference type="PROSITE" id="PS50198">
    <property type="entry name" value="PPIC_PPIASE_2"/>
    <property type="match status" value="1"/>
</dbReference>
<name>A0A7V4U2T0_CALAY</name>
<evidence type="ECO:0000259" key="2">
    <source>
        <dbReference type="PROSITE" id="PS50198"/>
    </source>
</evidence>
<proteinExistence type="predicted"/>
<dbReference type="Gene3D" id="1.10.4030.10">
    <property type="entry name" value="Porin chaperone SurA, peptide-binding domain"/>
    <property type="match status" value="1"/>
</dbReference>
<dbReference type="InterPro" id="IPR027304">
    <property type="entry name" value="Trigger_fact/SurA_dom_sf"/>
</dbReference>
<organism evidence="3">
    <name type="scientific">Caldithrix abyssi</name>
    <dbReference type="NCBI Taxonomy" id="187145"/>
    <lineage>
        <taxon>Bacteria</taxon>
        <taxon>Pseudomonadati</taxon>
        <taxon>Calditrichota</taxon>
        <taxon>Calditrichia</taxon>
        <taxon>Calditrichales</taxon>
        <taxon>Calditrichaceae</taxon>
        <taxon>Caldithrix</taxon>
    </lineage>
</organism>
<reference evidence="3" key="1">
    <citation type="journal article" date="2020" name="mSystems">
        <title>Genome- and Community-Level Interaction Insights into Carbon Utilization and Element Cycling Functions of Hydrothermarchaeota in Hydrothermal Sediment.</title>
        <authorList>
            <person name="Zhou Z."/>
            <person name="Liu Y."/>
            <person name="Xu W."/>
            <person name="Pan J."/>
            <person name="Luo Z.H."/>
            <person name="Li M."/>
        </authorList>
    </citation>
    <scope>NUCLEOTIDE SEQUENCE [LARGE SCALE GENOMIC DNA]</scope>
    <source>
        <strain evidence="3">HyVt-577</strain>
    </source>
</reference>
<dbReference type="GO" id="GO:0003755">
    <property type="term" value="F:peptidyl-prolyl cis-trans isomerase activity"/>
    <property type="evidence" value="ECO:0007669"/>
    <property type="project" value="UniProtKB-KW"/>
</dbReference>
<feature type="domain" description="PpiC" evidence="2">
    <location>
        <begin position="139"/>
        <end position="229"/>
    </location>
</feature>
<sequence length="281" mass="33625">MYGKQMSCKIICLLVVLIFLVQCKQEKEIPREFVAQVNDQYLLNKHLQYSVPPGLDEETAFALKSTIISRWVEDEVLYQTAVAEGMTLSDKEKHLLHEYEKSLYIQKYLTRKLDRDYRISEKEIEDYYDDHVDEFKRSEDEVHIIHLLMEQRDNAIFKEIRQAKDLNEIIRKYYFDEKSTPEQPNGDLGYVKVSSLDERFVKTIKRLKTGSITKPIKTDQGYHFIQLLDWQKKGTTIDLDLVRDEIILRLKRLKREEERQRLLRELKEKAQIQTYLSKIEQ</sequence>
<keyword evidence="1" id="KW-0413">Isomerase</keyword>
<protein>
    <recommendedName>
        <fullName evidence="2">PpiC domain-containing protein</fullName>
    </recommendedName>
</protein>
<keyword evidence="1" id="KW-0697">Rotamase</keyword>
<gene>
    <name evidence="3" type="ORF">ENK44_13015</name>
</gene>
<accession>A0A7V4U2T0</accession>
<evidence type="ECO:0000256" key="1">
    <source>
        <dbReference type="PROSITE-ProRule" id="PRU00278"/>
    </source>
</evidence>
<dbReference type="SUPFAM" id="SSF54534">
    <property type="entry name" value="FKBP-like"/>
    <property type="match status" value="1"/>
</dbReference>
<comment type="caution">
    <text evidence="3">The sequence shown here is derived from an EMBL/GenBank/DDBJ whole genome shotgun (WGS) entry which is preliminary data.</text>
</comment>
<dbReference type="PANTHER" id="PTHR47245:SF2">
    <property type="entry name" value="PEPTIDYL-PROLYL CIS-TRANS ISOMERASE HP_0175-RELATED"/>
    <property type="match status" value="1"/>
</dbReference>
<dbReference type="Pfam" id="PF13145">
    <property type="entry name" value="Rotamase_2"/>
    <property type="match status" value="1"/>
</dbReference>
<evidence type="ECO:0000313" key="3">
    <source>
        <dbReference type="EMBL" id="HGY56623.1"/>
    </source>
</evidence>
<dbReference type="SUPFAM" id="SSF109998">
    <property type="entry name" value="Triger factor/SurA peptide-binding domain-like"/>
    <property type="match status" value="1"/>
</dbReference>
<dbReference type="Gene3D" id="3.10.50.40">
    <property type="match status" value="1"/>
</dbReference>
<dbReference type="EMBL" id="DRQG01000118">
    <property type="protein sequence ID" value="HGY56623.1"/>
    <property type="molecule type" value="Genomic_DNA"/>
</dbReference>
<dbReference type="AlphaFoldDB" id="A0A7V4U2T0"/>